<protein>
    <recommendedName>
        <fullName evidence="4">HTH marR-type domain-containing protein</fullName>
    </recommendedName>
</protein>
<dbReference type="PROSITE" id="PS01117">
    <property type="entry name" value="HTH_MARR_1"/>
    <property type="match status" value="1"/>
</dbReference>
<name>A0ABQ2ADX8_9MICC</name>
<evidence type="ECO:0000313" key="6">
    <source>
        <dbReference type="Proteomes" id="UP000643279"/>
    </source>
</evidence>
<comment type="caution">
    <text evidence="5">The sequence shown here is derived from an EMBL/GenBank/DDBJ whole genome shotgun (WGS) entry which is preliminary data.</text>
</comment>
<dbReference type="PANTHER" id="PTHR33164">
    <property type="entry name" value="TRANSCRIPTIONAL REGULATOR, MARR FAMILY"/>
    <property type="match status" value="1"/>
</dbReference>
<evidence type="ECO:0000256" key="2">
    <source>
        <dbReference type="ARBA" id="ARBA00023125"/>
    </source>
</evidence>
<keyword evidence="3" id="KW-0804">Transcription</keyword>
<evidence type="ECO:0000313" key="5">
    <source>
        <dbReference type="EMBL" id="GGH89314.1"/>
    </source>
</evidence>
<dbReference type="InterPro" id="IPR036388">
    <property type="entry name" value="WH-like_DNA-bd_sf"/>
</dbReference>
<dbReference type="SMART" id="SM00347">
    <property type="entry name" value="HTH_MARR"/>
    <property type="match status" value="1"/>
</dbReference>
<dbReference type="Proteomes" id="UP000643279">
    <property type="component" value="Unassembled WGS sequence"/>
</dbReference>
<sequence>MIVDPRIVAMSNSPDLPQQDAGKDAADSALQNVEHQISLFWRRARAISNQLSRQVHPDMEPAAYGLLTVIRREGPIRLTELAMNIGVGKPSVSRQIAFLESLGLVSKEADPLDRRAQSIRLTPKGEEKMHQVQDARRQVFQERLREWPVEDLQELARYMAKLNSTYERDGFPREAAGASQAEDA</sequence>
<evidence type="ECO:0000259" key="4">
    <source>
        <dbReference type="PROSITE" id="PS50995"/>
    </source>
</evidence>
<dbReference type="Gene3D" id="1.10.10.10">
    <property type="entry name" value="Winged helix-like DNA-binding domain superfamily/Winged helix DNA-binding domain"/>
    <property type="match status" value="1"/>
</dbReference>
<dbReference type="Pfam" id="PF01047">
    <property type="entry name" value="MarR"/>
    <property type="match status" value="1"/>
</dbReference>
<dbReference type="PRINTS" id="PR00598">
    <property type="entry name" value="HTHMARR"/>
</dbReference>
<evidence type="ECO:0000256" key="1">
    <source>
        <dbReference type="ARBA" id="ARBA00023015"/>
    </source>
</evidence>
<proteinExistence type="predicted"/>
<dbReference type="SUPFAM" id="SSF46785">
    <property type="entry name" value="Winged helix' DNA-binding domain"/>
    <property type="match status" value="1"/>
</dbReference>
<dbReference type="InterPro" id="IPR036390">
    <property type="entry name" value="WH_DNA-bd_sf"/>
</dbReference>
<keyword evidence="6" id="KW-1185">Reference proteome</keyword>
<organism evidence="5 6">
    <name type="scientific">Arthrobacter liuii</name>
    <dbReference type="NCBI Taxonomy" id="1476996"/>
    <lineage>
        <taxon>Bacteria</taxon>
        <taxon>Bacillati</taxon>
        <taxon>Actinomycetota</taxon>
        <taxon>Actinomycetes</taxon>
        <taxon>Micrococcales</taxon>
        <taxon>Micrococcaceae</taxon>
        <taxon>Arthrobacter</taxon>
    </lineage>
</organism>
<dbReference type="PROSITE" id="PS50995">
    <property type="entry name" value="HTH_MARR_2"/>
    <property type="match status" value="1"/>
</dbReference>
<dbReference type="InterPro" id="IPR023187">
    <property type="entry name" value="Tscrpt_reg_MarR-type_CS"/>
</dbReference>
<feature type="domain" description="HTH marR-type" evidence="4">
    <location>
        <begin position="30"/>
        <end position="164"/>
    </location>
</feature>
<dbReference type="InterPro" id="IPR039422">
    <property type="entry name" value="MarR/SlyA-like"/>
</dbReference>
<reference evidence="6" key="1">
    <citation type="journal article" date="2019" name="Int. J. Syst. Evol. Microbiol.">
        <title>The Global Catalogue of Microorganisms (GCM) 10K type strain sequencing project: providing services to taxonomists for standard genome sequencing and annotation.</title>
        <authorList>
            <consortium name="The Broad Institute Genomics Platform"/>
            <consortium name="The Broad Institute Genome Sequencing Center for Infectious Disease"/>
            <person name="Wu L."/>
            <person name="Ma J."/>
        </authorList>
    </citation>
    <scope>NUCLEOTIDE SEQUENCE [LARGE SCALE GENOMIC DNA]</scope>
    <source>
        <strain evidence="6">CGMCC 1.12778</strain>
    </source>
</reference>
<accession>A0ABQ2ADX8</accession>
<dbReference type="EMBL" id="BMFW01000001">
    <property type="protein sequence ID" value="GGH89314.1"/>
    <property type="molecule type" value="Genomic_DNA"/>
</dbReference>
<keyword evidence="2" id="KW-0238">DNA-binding</keyword>
<evidence type="ECO:0000256" key="3">
    <source>
        <dbReference type="ARBA" id="ARBA00023163"/>
    </source>
</evidence>
<dbReference type="PANTHER" id="PTHR33164:SF57">
    <property type="entry name" value="MARR-FAMILY TRANSCRIPTIONAL REGULATOR"/>
    <property type="match status" value="1"/>
</dbReference>
<keyword evidence="1" id="KW-0805">Transcription regulation</keyword>
<dbReference type="InterPro" id="IPR000835">
    <property type="entry name" value="HTH_MarR-typ"/>
</dbReference>
<gene>
    <name evidence="5" type="ORF">GCM10007170_00420</name>
</gene>